<name>A0A0U3TCS6_9ACTN</name>
<feature type="region of interest" description="Disordered" evidence="1">
    <location>
        <begin position="36"/>
        <end position="59"/>
    </location>
</feature>
<protein>
    <submittedName>
        <fullName evidence="2">Uncharacterized protein</fullName>
    </submittedName>
</protein>
<dbReference type="Proteomes" id="UP000067689">
    <property type="component" value="Chromosome"/>
</dbReference>
<dbReference type="EMBL" id="CP011502">
    <property type="protein sequence ID" value="ALX03351.1"/>
    <property type="molecule type" value="Genomic_DNA"/>
</dbReference>
<accession>A0A0U3TCS6</accession>
<evidence type="ECO:0000313" key="2">
    <source>
        <dbReference type="EMBL" id="ALX03351.1"/>
    </source>
</evidence>
<reference evidence="2 3" key="1">
    <citation type="journal article" date="1991" name="Int. J. Syst. Bacteriol.">
        <title>Description of the erythromycin-producing bacterium Arthrobacter sp. strain NRRL B-3381 as Aeromicrobium erythreum gen. nov., sp. nov.</title>
        <authorList>
            <person name="Miller E.S."/>
            <person name="Woese C.R."/>
            <person name="Brenner S."/>
        </authorList>
    </citation>
    <scope>NUCLEOTIDE SEQUENCE [LARGE SCALE GENOMIC DNA]</scope>
    <source>
        <strain evidence="2 3">AR18</strain>
    </source>
</reference>
<evidence type="ECO:0000313" key="3">
    <source>
        <dbReference type="Proteomes" id="UP000067689"/>
    </source>
</evidence>
<dbReference type="STRING" id="2041.AERYTH_00865"/>
<dbReference type="KEGG" id="aer:AERYTH_00865"/>
<dbReference type="PATRIC" id="fig|2041.4.peg.179"/>
<organism evidence="2 3">
    <name type="scientific">Aeromicrobium erythreum</name>
    <dbReference type="NCBI Taxonomy" id="2041"/>
    <lineage>
        <taxon>Bacteria</taxon>
        <taxon>Bacillati</taxon>
        <taxon>Actinomycetota</taxon>
        <taxon>Actinomycetes</taxon>
        <taxon>Propionibacteriales</taxon>
        <taxon>Nocardioidaceae</taxon>
        <taxon>Aeromicrobium</taxon>
    </lineage>
</organism>
<sequence length="117" mass="13011">MTAQKAWVVELGPDEDTLEPAIVVGTEEEARRRLEQAHEGAPHLRNLAQDWPLRSTTPIGPDERRTVHLLLGAEDSLEVFDDAVEAELARRRCSTPARVVAAVTNTWLGAPPEARRR</sequence>
<dbReference type="RefSeq" id="WP_067853388.1">
    <property type="nucleotide sequence ID" value="NZ_CP011502.1"/>
</dbReference>
<proteinExistence type="predicted"/>
<dbReference type="AlphaFoldDB" id="A0A0U3TCS6"/>
<keyword evidence="3" id="KW-1185">Reference proteome</keyword>
<evidence type="ECO:0000256" key="1">
    <source>
        <dbReference type="SAM" id="MobiDB-lite"/>
    </source>
</evidence>
<gene>
    <name evidence="2" type="ORF">AERYTH_00865</name>
</gene>